<evidence type="ECO:0000313" key="2">
    <source>
        <dbReference type="EMBL" id="TWT72919.1"/>
    </source>
</evidence>
<dbReference type="Proteomes" id="UP000318053">
    <property type="component" value="Unassembled WGS sequence"/>
</dbReference>
<feature type="region of interest" description="Disordered" evidence="1">
    <location>
        <begin position="44"/>
        <end position="106"/>
    </location>
</feature>
<organism evidence="2 3">
    <name type="scientific">Allorhodopirellula solitaria</name>
    <dbReference type="NCBI Taxonomy" id="2527987"/>
    <lineage>
        <taxon>Bacteria</taxon>
        <taxon>Pseudomonadati</taxon>
        <taxon>Planctomycetota</taxon>
        <taxon>Planctomycetia</taxon>
        <taxon>Pirellulales</taxon>
        <taxon>Pirellulaceae</taxon>
        <taxon>Allorhodopirellula</taxon>
    </lineage>
</organism>
<sequence length="106" mass="11675">METACRFFLCLNRRAGSHRPHAPADRLLQAADDIKAFTMRRPVHAQAAAGRNRPDGLPIVGPVPTGHMRPQIDSFKPTTTARRSTSVGRFTPKRRPVGTGPTDYQS</sequence>
<proteinExistence type="predicted"/>
<name>A0A5C5YDA5_9BACT</name>
<dbReference type="AlphaFoldDB" id="A0A5C5YDA5"/>
<feature type="compositionally biased region" description="Polar residues" evidence="1">
    <location>
        <begin position="76"/>
        <end position="88"/>
    </location>
</feature>
<protein>
    <submittedName>
        <fullName evidence="2">Uncharacterized protein</fullName>
    </submittedName>
</protein>
<gene>
    <name evidence="2" type="ORF">CA85_13800</name>
</gene>
<comment type="caution">
    <text evidence="2">The sequence shown here is derived from an EMBL/GenBank/DDBJ whole genome shotgun (WGS) entry which is preliminary data.</text>
</comment>
<evidence type="ECO:0000313" key="3">
    <source>
        <dbReference type="Proteomes" id="UP000318053"/>
    </source>
</evidence>
<evidence type="ECO:0000256" key="1">
    <source>
        <dbReference type="SAM" id="MobiDB-lite"/>
    </source>
</evidence>
<reference evidence="2 3" key="1">
    <citation type="submission" date="2019-02" db="EMBL/GenBank/DDBJ databases">
        <title>Deep-cultivation of Planctomycetes and their phenomic and genomic characterization uncovers novel biology.</title>
        <authorList>
            <person name="Wiegand S."/>
            <person name="Jogler M."/>
            <person name="Boedeker C."/>
            <person name="Pinto D."/>
            <person name="Vollmers J."/>
            <person name="Rivas-Marin E."/>
            <person name="Kohn T."/>
            <person name="Peeters S.H."/>
            <person name="Heuer A."/>
            <person name="Rast P."/>
            <person name="Oberbeckmann S."/>
            <person name="Bunk B."/>
            <person name="Jeske O."/>
            <person name="Meyerdierks A."/>
            <person name="Storesund J.E."/>
            <person name="Kallscheuer N."/>
            <person name="Luecker S."/>
            <person name="Lage O.M."/>
            <person name="Pohl T."/>
            <person name="Merkel B.J."/>
            <person name="Hornburger P."/>
            <person name="Mueller R.-W."/>
            <person name="Bruemmer F."/>
            <person name="Labrenz M."/>
            <person name="Spormann A.M."/>
            <person name="Op Den Camp H."/>
            <person name="Overmann J."/>
            <person name="Amann R."/>
            <person name="Jetten M.S.M."/>
            <person name="Mascher T."/>
            <person name="Medema M.H."/>
            <person name="Devos D.P."/>
            <person name="Kaster A.-K."/>
            <person name="Ovreas L."/>
            <person name="Rohde M."/>
            <person name="Galperin M.Y."/>
            <person name="Jogler C."/>
        </authorList>
    </citation>
    <scope>NUCLEOTIDE SEQUENCE [LARGE SCALE GENOMIC DNA]</scope>
    <source>
        <strain evidence="2 3">CA85</strain>
    </source>
</reference>
<accession>A0A5C5YDA5</accession>
<keyword evidence="3" id="KW-1185">Reference proteome</keyword>
<dbReference type="EMBL" id="SJPK01000003">
    <property type="protein sequence ID" value="TWT72919.1"/>
    <property type="molecule type" value="Genomic_DNA"/>
</dbReference>